<proteinExistence type="predicted"/>
<dbReference type="GO" id="GO:0019867">
    <property type="term" value="C:outer membrane"/>
    <property type="evidence" value="ECO:0007669"/>
    <property type="project" value="InterPro"/>
</dbReference>
<dbReference type="Proteomes" id="UP000249819">
    <property type="component" value="Unassembled WGS sequence"/>
</dbReference>
<dbReference type="PANTHER" id="PTHR12815">
    <property type="entry name" value="SORTING AND ASSEMBLY MACHINERY SAMM50 PROTEIN FAMILY MEMBER"/>
    <property type="match status" value="1"/>
</dbReference>
<dbReference type="Pfam" id="PF01103">
    <property type="entry name" value="Omp85"/>
    <property type="match status" value="1"/>
</dbReference>
<evidence type="ECO:0000256" key="1">
    <source>
        <dbReference type="ARBA" id="ARBA00004370"/>
    </source>
</evidence>
<dbReference type="InterPro" id="IPR000184">
    <property type="entry name" value="Bac_surfAg_D15"/>
</dbReference>
<dbReference type="PROSITE" id="PS51257">
    <property type="entry name" value="PROKAR_LIPOPROTEIN"/>
    <property type="match status" value="1"/>
</dbReference>
<evidence type="ECO:0000256" key="3">
    <source>
        <dbReference type="ARBA" id="ARBA00022729"/>
    </source>
</evidence>
<protein>
    <submittedName>
        <fullName evidence="8">Outer membrane protein assembly factor BamA</fullName>
    </submittedName>
</protein>
<dbReference type="EMBL" id="QLMA01000002">
    <property type="protein sequence ID" value="RAJ85473.1"/>
    <property type="molecule type" value="Genomic_DNA"/>
</dbReference>
<evidence type="ECO:0000259" key="7">
    <source>
        <dbReference type="Pfam" id="PF01103"/>
    </source>
</evidence>
<feature type="domain" description="Bacterial surface antigen (D15)" evidence="7">
    <location>
        <begin position="486"/>
        <end position="808"/>
    </location>
</feature>
<dbReference type="PANTHER" id="PTHR12815:SF47">
    <property type="entry name" value="TRANSLOCATION AND ASSEMBLY MODULE SUBUNIT TAMA"/>
    <property type="match status" value="1"/>
</dbReference>
<keyword evidence="9" id="KW-1185">Reference proteome</keyword>
<reference evidence="8 9" key="1">
    <citation type="submission" date="2018-06" db="EMBL/GenBank/DDBJ databases">
        <title>Genomic Encyclopedia of Archaeal and Bacterial Type Strains, Phase II (KMG-II): from individual species to whole genera.</title>
        <authorList>
            <person name="Goeker M."/>
        </authorList>
    </citation>
    <scope>NUCLEOTIDE SEQUENCE [LARGE SCALE GENOMIC DNA]</scope>
    <source>
        <strain evidence="8 9">DSM 29821</strain>
    </source>
</reference>
<accession>A0A327W7W7</accession>
<dbReference type="AlphaFoldDB" id="A0A327W7W7"/>
<evidence type="ECO:0000256" key="6">
    <source>
        <dbReference type="SAM" id="MobiDB-lite"/>
    </source>
</evidence>
<evidence type="ECO:0000313" key="9">
    <source>
        <dbReference type="Proteomes" id="UP000249819"/>
    </source>
</evidence>
<evidence type="ECO:0000256" key="5">
    <source>
        <dbReference type="ARBA" id="ARBA00023237"/>
    </source>
</evidence>
<keyword evidence="3" id="KW-0732">Signal</keyword>
<organism evidence="8 9">
    <name type="scientific">Chitinophaga dinghuensis</name>
    <dbReference type="NCBI Taxonomy" id="1539050"/>
    <lineage>
        <taxon>Bacteria</taxon>
        <taxon>Pseudomonadati</taxon>
        <taxon>Bacteroidota</taxon>
        <taxon>Chitinophagia</taxon>
        <taxon>Chitinophagales</taxon>
        <taxon>Chitinophagaceae</taxon>
        <taxon>Chitinophaga</taxon>
    </lineage>
</organism>
<evidence type="ECO:0000313" key="8">
    <source>
        <dbReference type="EMBL" id="RAJ85473.1"/>
    </source>
</evidence>
<comment type="subcellular location">
    <subcellularLocation>
        <location evidence="1">Membrane</location>
    </subcellularLocation>
</comment>
<name>A0A327W7W7_9BACT</name>
<sequence>MHRINSHIITSLCCCMVYLVISSCSTTRSVPEGDRLYTGSEVSWKKKRKPKDYSTLSDGMTKRIRPAKNKRFLGMPLKLWLYNLGHEPKPGKKGLNHLLRKKWGEPPVLLSQAKPDYTANVLEQYLVDNGYFQADVTSQVINHGSKKAKIKYTASPHHRYTINTVKFLTDSSAIGKAIAATIKESSLIPGKPYSLDSIKAERERIHAVLKERGYYYFTPDYMLVQADTNHNGKVDMYVKVKENTPVAALRPYRLHDVILYPDYSLDNDSTSTAGTPLKYKGIYIIDSAKRFRPLVFNKSVFLRPDSLYRLSSHNITLQRLINLGTFKFIKGQFSPVRDTSIHNFAVGNPNLPGNNGVPRSPNDSSLRNRNNNNINLPGGDTTRSNRRDTSRSGFSNTYGSYFAADSGWLDARFYLTPYQRRSLQTELRGTSKSNGFVGSQIKITAKNRNWLHAADLLEIGLTGGMEWQTGNNAGGSNSYSLGAEVAVTIPRFWTPFGLNPRTPYVPRTRVSLNYDLYSRSDMYNLNAYTVQLQYLWQRTKNLNHAFAPIAVTYVLPTKTTAAYDSILANDPSQRAAISKQFILGGNYTITYNNLNANKIHSFYLSGNLDVSGNLAGLVVPKKGDTTKNIFGNPFAQYERITLEGRHYWQLGKGKQWVNRLYMGFGFPYGNSVTGISNSMPFVKQYFTGGSSSIRAFRARTLGPGSYHNYAVDTTSLLANEAGDIKLEFNSELRIHLASVFNFAAFIDAGNVWLARPDTSKPGGEFKMNSFLKDIAVGAGVGLRVDASIVVVRFDLAFPLRVPYLPENQRWVINQINFGDPDWRKKNLILNIAIGYPF</sequence>
<gene>
    <name evidence="8" type="ORF">CLV59_102176</name>
</gene>
<feature type="compositionally biased region" description="Low complexity" evidence="6">
    <location>
        <begin position="347"/>
        <end position="382"/>
    </location>
</feature>
<keyword evidence="2" id="KW-0812">Transmembrane</keyword>
<evidence type="ECO:0000256" key="4">
    <source>
        <dbReference type="ARBA" id="ARBA00023136"/>
    </source>
</evidence>
<dbReference type="InterPro" id="IPR039910">
    <property type="entry name" value="D15-like"/>
</dbReference>
<keyword evidence="5" id="KW-0998">Cell outer membrane</keyword>
<feature type="region of interest" description="Disordered" evidence="6">
    <location>
        <begin position="347"/>
        <end position="392"/>
    </location>
</feature>
<keyword evidence="4" id="KW-0472">Membrane</keyword>
<evidence type="ECO:0000256" key="2">
    <source>
        <dbReference type="ARBA" id="ARBA00022692"/>
    </source>
</evidence>
<comment type="caution">
    <text evidence="8">The sequence shown here is derived from an EMBL/GenBank/DDBJ whole genome shotgun (WGS) entry which is preliminary data.</text>
</comment>
<dbReference type="Gene3D" id="2.40.160.50">
    <property type="entry name" value="membrane protein fhac: a member of the omp85/tpsb transporter family"/>
    <property type="match status" value="1"/>
</dbReference>
<dbReference type="RefSeq" id="WP_170137657.1">
    <property type="nucleotide sequence ID" value="NZ_QLMA01000002.1"/>
</dbReference>